<dbReference type="PANTHER" id="PTHR24148:SF73">
    <property type="entry name" value="HET DOMAIN PROTEIN (AFU_ORTHOLOGUE AFUA_8G01020)"/>
    <property type="match status" value="1"/>
</dbReference>
<gene>
    <name evidence="2" type="ORF">PTTW11_07242</name>
</gene>
<name>A0A6S6W693_9PLEO</name>
<dbReference type="AlphaFoldDB" id="A0A6S6W693"/>
<proteinExistence type="predicted"/>
<dbReference type="Pfam" id="PF06985">
    <property type="entry name" value="HET"/>
    <property type="match status" value="1"/>
</dbReference>
<evidence type="ECO:0000313" key="2">
    <source>
        <dbReference type="EMBL" id="CAE7187963.1"/>
    </source>
</evidence>
<organism evidence="2 3">
    <name type="scientific">Pyrenophora teres f. teres</name>
    <dbReference type="NCBI Taxonomy" id="97479"/>
    <lineage>
        <taxon>Eukaryota</taxon>
        <taxon>Fungi</taxon>
        <taxon>Dikarya</taxon>
        <taxon>Ascomycota</taxon>
        <taxon>Pezizomycotina</taxon>
        <taxon>Dothideomycetes</taxon>
        <taxon>Pleosporomycetidae</taxon>
        <taxon>Pleosporales</taxon>
        <taxon>Pleosporineae</taxon>
        <taxon>Pleosporaceae</taxon>
        <taxon>Pyrenophora</taxon>
    </lineage>
</organism>
<feature type="domain" description="Heterokaryon incompatibility" evidence="1">
    <location>
        <begin position="58"/>
        <end position="204"/>
    </location>
</feature>
<reference evidence="2" key="1">
    <citation type="submission" date="2021-02" db="EMBL/GenBank/DDBJ databases">
        <authorList>
            <person name="Syme A R."/>
            <person name="Syme A R."/>
            <person name="Moolhuijzen P."/>
        </authorList>
    </citation>
    <scope>NUCLEOTIDE SEQUENCE</scope>
    <source>
        <strain evidence="2">W1-1</strain>
    </source>
</reference>
<dbReference type="PANTHER" id="PTHR24148">
    <property type="entry name" value="ANKYRIN REPEAT DOMAIN-CONTAINING PROTEIN 39 HOMOLOG-RELATED"/>
    <property type="match status" value="1"/>
</dbReference>
<evidence type="ECO:0000313" key="3">
    <source>
        <dbReference type="Proteomes" id="UP000472372"/>
    </source>
</evidence>
<evidence type="ECO:0000259" key="1">
    <source>
        <dbReference type="Pfam" id="PF06985"/>
    </source>
</evidence>
<dbReference type="InterPro" id="IPR010730">
    <property type="entry name" value="HET"/>
</dbReference>
<sequence length="520" mass="60697">MAAMRVRRDSITSRTSDFQHEPLDYTRGAIRLLKVLPDLSRSGLIQCEIWHDMVSAKYTCLSYVWGSEALQEEVLINGKRCWVRENLWNFMRVARTKYANPPRTFWVDALCIDQGSVLEKNHQVAQMGSIYSKAIEVITWLGFNQSIGRALASALELDPDKDYWKGEEVDWWIPRNDQTNGQLKQDWLTLIRDRYWSRAWIAQEILLARQIKVLVNDFEIEPRQIYVFTCALLSFINDLPGNERANIQDWEHREDWDHRHRIFSYYIYHMCTGPSRGSRLISLLADLPGRQSYYVHDRVYSLLSLATDASRIKVDYNASTGELLNQLLEIYSTTMCICSWFYIIDMLEVHHIPDPRYGGDDRVPVFKIPMRPDQTNFIMLERMEDWHHACKTCSARMDSFDPSAEITFCIKSLCKEIPCAHLYVKKHRPGKYTIRRSDDTTSYDVVHFQPAKLEPEDGLALSWGSCPELYDIFLTGDVVMGLLYYPSQEARSKLPLHICRKARRGDKRMEFCGDITARAR</sequence>
<accession>A0A6S6W693</accession>
<dbReference type="EMBL" id="HG992982">
    <property type="protein sequence ID" value="CAE7187963.1"/>
    <property type="molecule type" value="Genomic_DNA"/>
</dbReference>
<protein>
    <submittedName>
        <fullName evidence="2">HET-domain-containing protein</fullName>
    </submittedName>
</protein>
<dbReference type="Proteomes" id="UP000472372">
    <property type="component" value="Chromosome 6"/>
</dbReference>
<dbReference type="InterPro" id="IPR052895">
    <property type="entry name" value="HetReg/Transcr_Mod"/>
</dbReference>